<evidence type="ECO:0000256" key="3">
    <source>
        <dbReference type="ARBA" id="ARBA00022692"/>
    </source>
</evidence>
<keyword evidence="7" id="KW-1015">Disulfide bond</keyword>
<dbReference type="Proteomes" id="UP000827986">
    <property type="component" value="Unassembled WGS sequence"/>
</dbReference>
<comment type="caution">
    <text evidence="13">The sequence shown here is derived from an EMBL/GenBank/DDBJ whole genome shotgun (WGS) entry which is preliminary data.</text>
</comment>
<proteinExistence type="predicted"/>
<dbReference type="GO" id="GO:0009897">
    <property type="term" value="C:external side of plasma membrane"/>
    <property type="evidence" value="ECO:0007669"/>
    <property type="project" value="TreeGrafter"/>
</dbReference>
<dbReference type="PANTHER" id="PTHR25466">
    <property type="entry name" value="T-LYMPHOCYTE ACTIVATION ANTIGEN"/>
    <property type="match status" value="1"/>
</dbReference>
<evidence type="ECO:0000313" key="13">
    <source>
        <dbReference type="EMBL" id="KAH1187706.1"/>
    </source>
</evidence>
<dbReference type="GO" id="GO:0042102">
    <property type="term" value="P:positive regulation of T cell proliferation"/>
    <property type="evidence" value="ECO:0007669"/>
    <property type="project" value="TreeGrafter"/>
</dbReference>
<evidence type="ECO:0000256" key="1">
    <source>
        <dbReference type="ARBA" id="ARBA00004251"/>
    </source>
</evidence>
<evidence type="ECO:0000256" key="7">
    <source>
        <dbReference type="ARBA" id="ARBA00023157"/>
    </source>
</evidence>
<dbReference type="OrthoDB" id="9904387at2759"/>
<dbReference type="SMART" id="SM00409">
    <property type="entry name" value="IG"/>
    <property type="match status" value="1"/>
</dbReference>
<reference evidence="13" key="1">
    <citation type="submission" date="2021-09" db="EMBL/GenBank/DDBJ databases">
        <title>The genome of Mauremys mutica provides insights into the evolution of semi-aquatic lifestyle.</title>
        <authorList>
            <person name="Gong S."/>
            <person name="Gao Y."/>
        </authorList>
    </citation>
    <scope>NUCLEOTIDE SEQUENCE</scope>
    <source>
        <strain evidence="13">MM-2020</strain>
        <tissue evidence="13">Muscle</tissue>
    </source>
</reference>
<dbReference type="InterPro" id="IPR051713">
    <property type="entry name" value="T-cell_Activation_Regulation"/>
</dbReference>
<organism evidence="13 14">
    <name type="scientific">Mauremys mutica</name>
    <name type="common">yellowpond turtle</name>
    <dbReference type="NCBI Taxonomy" id="74926"/>
    <lineage>
        <taxon>Eukaryota</taxon>
        <taxon>Metazoa</taxon>
        <taxon>Chordata</taxon>
        <taxon>Craniata</taxon>
        <taxon>Vertebrata</taxon>
        <taxon>Euteleostomi</taxon>
        <taxon>Archelosauria</taxon>
        <taxon>Testudinata</taxon>
        <taxon>Testudines</taxon>
        <taxon>Cryptodira</taxon>
        <taxon>Durocryptodira</taxon>
        <taxon>Testudinoidea</taxon>
        <taxon>Geoemydidae</taxon>
        <taxon>Geoemydinae</taxon>
        <taxon>Mauremys</taxon>
    </lineage>
</organism>
<keyword evidence="5 11" id="KW-1133">Transmembrane helix</keyword>
<keyword evidence="4" id="KW-0732">Signal</keyword>
<protein>
    <recommendedName>
        <fullName evidence="12">Immunoglobulin domain-containing protein</fullName>
    </recommendedName>
</protein>
<keyword evidence="2" id="KW-1003">Cell membrane</keyword>
<dbReference type="EMBL" id="JAHDVG010000463">
    <property type="protein sequence ID" value="KAH1187706.1"/>
    <property type="molecule type" value="Genomic_DNA"/>
</dbReference>
<keyword evidence="9" id="KW-0325">Glycoprotein</keyword>
<evidence type="ECO:0000256" key="11">
    <source>
        <dbReference type="SAM" id="Phobius"/>
    </source>
</evidence>
<name>A0A9D3XWS1_9SAUR</name>
<dbReference type="Gene3D" id="2.60.40.10">
    <property type="entry name" value="Immunoglobulins"/>
    <property type="match status" value="2"/>
</dbReference>
<evidence type="ECO:0000256" key="9">
    <source>
        <dbReference type="ARBA" id="ARBA00023180"/>
    </source>
</evidence>
<evidence type="ECO:0000256" key="2">
    <source>
        <dbReference type="ARBA" id="ARBA00022475"/>
    </source>
</evidence>
<evidence type="ECO:0000256" key="10">
    <source>
        <dbReference type="ARBA" id="ARBA00023319"/>
    </source>
</evidence>
<sequence length="325" mass="36336">MVCAARAELMWSGLALKNWFWRGLFVLHFTSLVFAKEKKEFKAKLGERALLPCCYELPSPESLNNYRVYWQTIQREVIQAYSAGKPVPSSDQDNSKYVNRTEMDLQNLTLLISPVELSDNNTYECIVQELKNGVYQYKCAERVVLVVVADFSKPVISADVPKDACGSTEVTVSCSSHGSFAEPRVSGILNNMSVDWQTNLSDSKDSLYNVTAKLHLNLTEEIFLTCTIEYDVYKVSSSYTLKKLKECPSPTPSPQGVIIASSLVLICIFLVAIALLFKYFWCHGCEQLRCSHYPVPQDPAVGTEMKEGVRGVSDLSEVISEAASF</sequence>
<dbReference type="PANTHER" id="PTHR25466:SF4">
    <property type="entry name" value="T-LYMPHOCYTE ACTIVATION ANTIGEN CD80"/>
    <property type="match status" value="1"/>
</dbReference>
<dbReference type="InterPro" id="IPR013162">
    <property type="entry name" value="CD80_C2-set"/>
</dbReference>
<evidence type="ECO:0000259" key="12">
    <source>
        <dbReference type="SMART" id="SM00409"/>
    </source>
</evidence>
<dbReference type="Pfam" id="PF07686">
    <property type="entry name" value="V-set"/>
    <property type="match status" value="1"/>
</dbReference>
<dbReference type="GO" id="GO:0031295">
    <property type="term" value="P:T cell costimulation"/>
    <property type="evidence" value="ECO:0007669"/>
    <property type="project" value="TreeGrafter"/>
</dbReference>
<dbReference type="GO" id="GO:0071222">
    <property type="term" value="P:cellular response to lipopolysaccharide"/>
    <property type="evidence" value="ECO:0007669"/>
    <property type="project" value="TreeGrafter"/>
</dbReference>
<keyword evidence="10" id="KW-0393">Immunoglobulin domain</keyword>
<keyword evidence="14" id="KW-1185">Reference proteome</keyword>
<feature type="domain" description="Immunoglobulin" evidence="12">
    <location>
        <begin position="38"/>
        <end position="147"/>
    </location>
</feature>
<dbReference type="InterPro" id="IPR013106">
    <property type="entry name" value="Ig_V-set"/>
</dbReference>
<keyword evidence="8" id="KW-0675">Receptor</keyword>
<feature type="transmembrane region" description="Helical" evidence="11">
    <location>
        <begin position="257"/>
        <end position="281"/>
    </location>
</feature>
<dbReference type="CDD" id="cd12087">
    <property type="entry name" value="TM_EGFR-like"/>
    <property type="match status" value="1"/>
</dbReference>
<evidence type="ECO:0000256" key="8">
    <source>
        <dbReference type="ARBA" id="ARBA00023170"/>
    </source>
</evidence>
<comment type="subcellular location">
    <subcellularLocation>
        <location evidence="1">Cell membrane</location>
        <topology evidence="1">Single-pass type I membrane protein</topology>
    </subcellularLocation>
</comment>
<evidence type="ECO:0000256" key="6">
    <source>
        <dbReference type="ARBA" id="ARBA00023136"/>
    </source>
</evidence>
<evidence type="ECO:0000256" key="4">
    <source>
        <dbReference type="ARBA" id="ARBA00022729"/>
    </source>
</evidence>
<dbReference type="GO" id="GO:0042130">
    <property type="term" value="P:negative regulation of T cell proliferation"/>
    <property type="evidence" value="ECO:0007669"/>
    <property type="project" value="TreeGrafter"/>
</dbReference>
<keyword evidence="3 11" id="KW-0812">Transmembrane</keyword>
<keyword evidence="6 11" id="KW-0472">Membrane</keyword>
<dbReference type="SUPFAM" id="SSF48726">
    <property type="entry name" value="Immunoglobulin"/>
    <property type="match status" value="1"/>
</dbReference>
<dbReference type="Pfam" id="PF08205">
    <property type="entry name" value="C2-set_2"/>
    <property type="match status" value="1"/>
</dbReference>
<dbReference type="GO" id="GO:0007166">
    <property type="term" value="P:cell surface receptor signaling pathway"/>
    <property type="evidence" value="ECO:0007669"/>
    <property type="project" value="TreeGrafter"/>
</dbReference>
<dbReference type="InterPro" id="IPR013783">
    <property type="entry name" value="Ig-like_fold"/>
</dbReference>
<dbReference type="InterPro" id="IPR036179">
    <property type="entry name" value="Ig-like_dom_sf"/>
</dbReference>
<dbReference type="AlphaFoldDB" id="A0A9D3XWS1"/>
<accession>A0A9D3XWS1</accession>
<dbReference type="InterPro" id="IPR003599">
    <property type="entry name" value="Ig_sub"/>
</dbReference>
<gene>
    <name evidence="13" type="ORF">KIL84_020455</name>
</gene>
<evidence type="ECO:0000256" key="5">
    <source>
        <dbReference type="ARBA" id="ARBA00022989"/>
    </source>
</evidence>
<dbReference type="GO" id="GO:0006955">
    <property type="term" value="P:immune response"/>
    <property type="evidence" value="ECO:0007669"/>
    <property type="project" value="TreeGrafter"/>
</dbReference>
<evidence type="ECO:0000313" key="14">
    <source>
        <dbReference type="Proteomes" id="UP000827986"/>
    </source>
</evidence>